<evidence type="ECO:0000313" key="1">
    <source>
        <dbReference type="EMBL" id="KAL1274369.1"/>
    </source>
</evidence>
<reference evidence="1 2" key="1">
    <citation type="submission" date="2023-09" db="EMBL/GenBank/DDBJ databases">
        <authorList>
            <person name="Wang M."/>
        </authorList>
    </citation>
    <scope>NUCLEOTIDE SEQUENCE [LARGE SCALE GENOMIC DNA]</scope>
    <source>
        <strain evidence="1">GT-2023</strain>
        <tissue evidence="1">Liver</tissue>
    </source>
</reference>
<dbReference type="EMBL" id="JAYMGO010000005">
    <property type="protein sequence ID" value="KAL1274369.1"/>
    <property type="molecule type" value="Genomic_DNA"/>
</dbReference>
<gene>
    <name evidence="1" type="ORF">QQF64_027183</name>
</gene>
<accession>A0ABR3NBQ8</accession>
<sequence length="84" mass="9582">MIARVLEESQALFQVLSEDRKTRYLVPTWQDTVVLESISAALHPLQDFTDALSGESYVNVSYLKPVLHLLKSETLAEKEDDYIL</sequence>
<comment type="caution">
    <text evidence="1">The sequence shown here is derived from an EMBL/GenBank/DDBJ whole genome shotgun (WGS) entry which is preliminary data.</text>
</comment>
<evidence type="ECO:0000313" key="2">
    <source>
        <dbReference type="Proteomes" id="UP001558613"/>
    </source>
</evidence>
<dbReference type="Proteomes" id="UP001558613">
    <property type="component" value="Unassembled WGS sequence"/>
</dbReference>
<keyword evidence="2" id="KW-1185">Reference proteome</keyword>
<proteinExistence type="predicted"/>
<name>A0ABR3NBQ8_9TELE</name>
<organism evidence="1 2">
    <name type="scientific">Cirrhinus molitorella</name>
    <name type="common">mud carp</name>
    <dbReference type="NCBI Taxonomy" id="172907"/>
    <lineage>
        <taxon>Eukaryota</taxon>
        <taxon>Metazoa</taxon>
        <taxon>Chordata</taxon>
        <taxon>Craniata</taxon>
        <taxon>Vertebrata</taxon>
        <taxon>Euteleostomi</taxon>
        <taxon>Actinopterygii</taxon>
        <taxon>Neopterygii</taxon>
        <taxon>Teleostei</taxon>
        <taxon>Ostariophysi</taxon>
        <taxon>Cypriniformes</taxon>
        <taxon>Cyprinidae</taxon>
        <taxon>Labeoninae</taxon>
        <taxon>Labeonini</taxon>
        <taxon>Cirrhinus</taxon>
    </lineage>
</organism>
<protein>
    <submittedName>
        <fullName evidence="1">Uncharacterized protein</fullName>
    </submittedName>
</protein>